<dbReference type="EMBL" id="VSRR010150903">
    <property type="protein sequence ID" value="MPD06380.1"/>
    <property type="molecule type" value="Genomic_DNA"/>
</dbReference>
<keyword evidence="3" id="KW-1185">Reference proteome</keyword>
<keyword evidence="1" id="KW-1133">Transmembrane helix</keyword>
<evidence type="ECO:0000256" key="1">
    <source>
        <dbReference type="SAM" id="Phobius"/>
    </source>
</evidence>
<accession>A0A5B7KGP5</accession>
<dbReference type="AlphaFoldDB" id="A0A5B7KGP5"/>
<evidence type="ECO:0000313" key="3">
    <source>
        <dbReference type="Proteomes" id="UP000324222"/>
    </source>
</evidence>
<protein>
    <submittedName>
        <fullName evidence="2">Uncharacterized protein</fullName>
    </submittedName>
</protein>
<dbReference type="Proteomes" id="UP000324222">
    <property type="component" value="Unassembled WGS sequence"/>
</dbReference>
<gene>
    <name evidence="2" type="ORF">E2C01_102189</name>
</gene>
<name>A0A5B7KGP5_PORTR</name>
<feature type="transmembrane region" description="Helical" evidence="1">
    <location>
        <begin position="20"/>
        <end position="40"/>
    </location>
</feature>
<keyword evidence="1" id="KW-0812">Transmembrane</keyword>
<proteinExistence type="predicted"/>
<sequence>MNKRTRHGTEGVKFIQWFLLKVLAVVLCACRLAMVFAVLGVVRALSGVRLACFDASPRPVYSQTSSYLCVPVCCFVLAS</sequence>
<keyword evidence="1" id="KW-0472">Membrane</keyword>
<reference evidence="2 3" key="1">
    <citation type="submission" date="2019-05" db="EMBL/GenBank/DDBJ databases">
        <title>Another draft genome of Portunus trituberculatus and its Hox gene families provides insights of decapod evolution.</title>
        <authorList>
            <person name="Jeong J.-H."/>
            <person name="Song I."/>
            <person name="Kim S."/>
            <person name="Choi T."/>
            <person name="Kim D."/>
            <person name="Ryu S."/>
            <person name="Kim W."/>
        </authorList>
    </citation>
    <scope>NUCLEOTIDE SEQUENCE [LARGE SCALE GENOMIC DNA]</scope>
    <source>
        <tissue evidence="2">Muscle</tissue>
    </source>
</reference>
<comment type="caution">
    <text evidence="2">The sequence shown here is derived from an EMBL/GenBank/DDBJ whole genome shotgun (WGS) entry which is preliminary data.</text>
</comment>
<organism evidence="2 3">
    <name type="scientific">Portunus trituberculatus</name>
    <name type="common">Swimming crab</name>
    <name type="synonym">Neptunus trituberculatus</name>
    <dbReference type="NCBI Taxonomy" id="210409"/>
    <lineage>
        <taxon>Eukaryota</taxon>
        <taxon>Metazoa</taxon>
        <taxon>Ecdysozoa</taxon>
        <taxon>Arthropoda</taxon>
        <taxon>Crustacea</taxon>
        <taxon>Multicrustacea</taxon>
        <taxon>Malacostraca</taxon>
        <taxon>Eumalacostraca</taxon>
        <taxon>Eucarida</taxon>
        <taxon>Decapoda</taxon>
        <taxon>Pleocyemata</taxon>
        <taxon>Brachyura</taxon>
        <taxon>Eubrachyura</taxon>
        <taxon>Portunoidea</taxon>
        <taxon>Portunidae</taxon>
        <taxon>Portuninae</taxon>
        <taxon>Portunus</taxon>
    </lineage>
</organism>
<evidence type="ECO:0000313" key="2">
    <source>
        <dbReference type="EMBL" id="MPD06380.1"/>
    </source>
</evidence>